<dbReference type="Proteomes" id="UP001310594">
    <property type="component" value="Unassembled WGS sequence"/>
</dbReference>
<dbReference type="SUPFAM" id="SSF57850">
    <property type="entry name" value="RING/U-box"/>
    <property type="match status" value="1"/>
</dbReference>
<proteinExistence type="predicted"/>
<accession>A0AAN7WHI0</accession>
<dbReference type="AlphaFoldDB" id="A0AAN7WHI0"/>
<dbReference type="EMBL" id="JAVRQU010000003">
    <property type="protein sequence ID" value="KAK5705187.1"/>
    <property type="molecule type" value="Genomic_DNA"/>
</dbReference>
<keyword evidence="1" id="KW-0863">Zinc-finger</keyword>
<keyword evidence="1" id="KW-0479">Metal-binding</keyword>
<dbReference type="InterPro" id="IPR001841">
    <property type="entry name" value="Znf_RING"/>
</dbReference>
<gene>
    <name evidence="3" type="ORF">LTR97_002304</name>
</gene>
<evidence type="ECO:0000313" key="3">
    <source>
        <dbReference type="EMBL" id="KAK5705187.1"/>
    </source>
</evidence>
<organism evidence="3 4">
    <name type="scientific">Elasticomyces elasticus</name>
    <dbReference type="NCBI Taxonomy" id="574655"/>
    <lineage>
        <taxon>Eukaryota</taxon>
        <taxon>Fungi</taxon>
        <taxon>Dikarya</taxon>
        <taxon>Ascomycota</taxon>
        <taxon>Pezizomycotina</taxon>
        <taxon>Dothideomycetes</taxon>
        <taxon>Dothideomycetidae</taxon>
        <taxon>Mycosphaerellales</taxon>
        <taxon>Teratosphaeriaceae</taxon>
        <taxon>Elasticomyces</taxon>
    </lineage>
</organism>
<feature type="domain" description="RING-type" evidence="2">
    <location>
        <begin position="237"/>
        <end position="284"/>
    </location>
</feature>
<sequence length="501" mass="57703">MPKAPGLFNLRHAVHLVYPSVPNSLKDWYTILPVHNAESRYSPQDALVDDDVVRDRTVLSKHSVRMFSHTDAISIGRHEMVAAYRKLKPMNLRSVVRLPGPERLVNDMKRWMVYNGGTRLDIATYQKDDMVMRIWIKLSSWLTLDHGATMQGTERYDMTLAEFEAITSTDLWYANALDLIRQRSDRAVRHVRLQMQWRGLESKNPSEWKPRSLTDYMIMGNDLVIEDLESVAEDECCPICQMSFDASNNFIPLRLRCHPKHTICDDCYITWAGTSKTVGCPHCRARMFSDEELAMLIYGLDPDGKTYNTSLPNNARFPDAWETFQRANVDLDTYKLLDDGIRNVHLQALLLTKVWEHIIEGALLESPDSSPLHLQAGRFPETTFITAVIRDVFDEFEGQTCSSPHELITEAMVRRLNAEFRKSSTFAVLTRAQQKKMKYNHMHSVGPHSSGLFTFLSRTLCRTLEFVQRRDCSDSAECSAFHFHGERAFYNPNLLEDLEDE</sequence>
<reference evidence="3" key="1">
    <citation type="submission" date="2023-08" db="EMBL/GenBank/DDBJ databases">
        <title>Black Yeasts Isolated from many extreme environments.</title>
        <authorList>
            <person name="Coleine C."/>
            <person name="Stajich J.E."/>
            <person name="Selbmann L."/>
        </authorList>
    </citation>
    <scope>NUCLEOTIDE SEQUENCE</scope>
    <source>
        <strain evidence="3">CCFEE 5810</strain>
    </source>
</reference>
<protein>
    <recommendedName>
        <fullName evidence="2">RING-type domain-containing protein</fullName>
    </recommendedName>
</protein>
<dbReference type="GO" id="GO:0008270">
    <property type="term" value="F:zinc ion binding"/>
    <property type="evidence" value="ECO:0007669"/>
    <property type="project" value="UniProtKB-KW"/>
</dbReference>
<dbReference type="Gene3D" id="3.30.40.10">
    <property type="entry name" value="Zinc/RING finger domain, C3HC4 (zinc finger)"/>
    <property type="match status" value="1"/>
</dbReference>
<dbReference type="InterPro" id="IPR013083">
    <property type="entry name" value="Znf_RING/FYVE/PHD"/>
</dbReference>
<dbReference type="PROSITE" id="PS50089">
    <property type="entry name" value="ZF_RING_2"/>
    <property type="match status" value="1"/>
</dbReference>
<evidence type="ECO:0000313" key="4">
    <source>
        <dbReference type="Proteomes" id="UP001310594"/>
    </source>
</evidence>
<comment type="caution">
    <text evidence="3">The sequence shown here is derived from an EMBL/GenBank/DDBJ whole genome shotgun (WGS) entry which is preliminary data.</text>
</comment>
<keyword evidence="1" id="KW-0862">Zinc</keyword>
<name>A0AAN7WHI0_9PEZI</name>
<evidence type="ECO:0000259" key="2">
    <source>
        <dbReference type="PROSITE" id="PS50089"/>
    </source>
</evidence>
<evidence type="ECO:0000256" key="1">
    <source>
        <dbReference type="PROSITE-ProRule" id="PRU00175"/>
    </source>
</evidence>